<name>A0A8P4K198_DICLA</name>
<organism evidence="1 2">
    <name type="scientific">Dicentrarchus labrax</name>
    <name type="common">European seabass</name>
    <name type="synonym">Morone labrax</name>
    <dbReference type="NCBI Taxonomy" id="13489"/>
    <lineage>
        <taxon>Eukaryota</taxon>
        <taxon>Metazoa</taxon>
        <taxon>Chordata</taxon>
        <taxon>Craniata</taxon>
        <taxon>Vertebrata</taxon>
        <taxon>Euteleostomi</taxon>
        <taxon>Actinopterygii</taxon>
        <taxon>Neopterygii</taxon>
        <taxon>Teleostei</taxon>
        <taxon>Neoteleostei</taxon>
        <taxon>Acanthomorphata</taxon>
        <taxon>Eupercaria</taxon>
        <taxon>Moronidae</taxon>
        <taxon>Dicentrarchus</taxon>
    </lineage>
</organism>
<dbReference type="InterPro" id="IPR027417">
    <property type="entry name" value="P-loop_NTPase"/>
</dbReference>
<reference evidence="1" key="1">
    <citation type="submission" date="2025-08" db="UniProtKB">
        <authorList>
            <consortium name="Ensembl"/>
        </authorList>
    </citation>
    <scope>IDENTIFICATION</scope>
</reference>
<evidence type="ECO:0000313" key="2">
    <source>
        <dbReference type="Proteomes" id="UP000694389"/>
    </source>
</evidence>
<dbReference type="PANTHER" id="PTHR14241">
    <property type="entry name" value="INTERFERON-INDUCED PROTEIN 44"/>
    <property type="match status" value="1"/>
</dbReference>
<reference evidence="1" key="2">
    <citation type="submission" date="2025-09" db="UniProtKB">
        <authorList>
            <consortium name="Ensembl"/>
        </authorList>
    </citation>
    <scope>IDENTIFICATION</scope>
</reference>
<dbReference type="SUPFAM" id="SSF52540">
    <property type="entry name" value="P-loop containing nucleoside triphosphate hydrolases"/>
    <property type="match status" value="1"/>
</dbReference>
<sequence length="335" mass="38038">MGWLFSKPWRTMPKNNEENLEFVKSYQPQNKDVKHLRILIHGQTGAGKSSFINSVESVLKGRVTNRALTDATSGRSFTEEYTTYKIQKESGNFYSFFFNDTMGLENDNDNGIHVEDIKLALKGHVKEGYQFNPKKQLTKSDQHYKSSPTLDDRVHVLVSVCPADKVSLLTDEVIKKMRDIRLAASKMKIPHLAVLTKVDLACPKAKQNINNVYKSDYLKKQLTSHTQRRIQQKPLFHSYETGNHGRERGCDMQQRTGIRTAVGCVRSALNFAMPWPPHTSFVSHLGHPSKNVLDTPLVVGKCITSKEAYSWRDVVLGGEMKLSLNTHLKPHIIKC</sequence>
<evidence type="ECO:0000313" key="1">
    <source>
        <dbReference type="Ensembl" id="ENSDLAP00005066640.1"/>
    </source>
</evidence>
<protein>
    <recommendedName>
        <fullName evidence="3">Interferon-induced protein 44-like</fullName>
    </recommendedName>
</protein>
<dbReference type="Proteomes" id="UP000694389">
    <property type="component" value="Unassembled WGS sequence"/>
</dbReference>
<evidence type="ECO:0008006" key="3">
    <source>
        <dbReference type="Google" id="ProtNLM"/>
    </source>
</evidence>
<accession>A0A8P4K198</accession>
<dbReference type="GeneTree" id="ENSGT00940000160560"/>
<dbReference type="PANTHER" id="PTHR14241:SF1">
    <property type="entry name" value="INTERFERON-INDUCED PROTEIN 44-RELATED"/>
    <property type="match status" value="1"/>
</dbReference>
<dbReference type="Ensembl" id="ENSDLAT00005082385.1">
    <property type="protein sequence ID" value="ENSDLAP00005066640.1"/>
    <property type="gene ID" value="ENSDLAG00005012738.2"/>
</dbReference>
<dbReference type="AlphaFoldDB" id="A0A8P4K198"/>
<dbReference type="CDD" id="cd00882">
    <property type="entry name" value="Ras_like_GTPase"/>
    <property type="match status" value="1"/>
</dbReference>
<proteinExistence type="predicted"/>
<dbReference type="GO" id="GO:0006955">
    <property type="term" value="P:immune response"/>
    <property type="evidence" value="ECO:0007669"/>
    <property type="project" value="TreeGrafter"/>
</dbReference>
<dbReference type="Gene3D" id="3.40.50.300">
    <property type="entry name" value="P-loop containing nucleotide triphosphate hydrolases"/>
    <property type="match status" value="1"/>
</dbReference>
<gene>
    <name evidence="1" type="primary">LOC127356461</name>
</gene>
<keyword evidence="2" id="KW-1185">Reference proteome</keyword>